<dbReference type="AlphaFoldDB" id="A0A9P4PN09"/>
<reference evidence="1" key="1">
    <citation type="journal article" date="2020" name="Stud. Mycol.">
        <title>101 Dothideomycetes genomes: a test case for predicting lifestyles and emergence of pathogens.</title>
        <authorList>
            <person name="Haridas S."/>
            <person name="Albert R."/>
            <person name="Binder M."/>
            <person name="Bloem J."/>
            <person name="Labutti K."/>
            <person name="Salamov A."/>
            <person name="Andreopoulos B."/>
            <person name="Baker S."/>
            <person name="Barry K."/>
            <person name="Bills G."/>
            <person name="Bluhm B."/>
            <person name="Cannon C."/>
            <person name="Castanera R."/>
            <person name="Culley D."/>
            <person name="Daum C."/>
            <person name="Ezra D."/>
            <person name="Gonzalez J."/>
            <person name="Henrissat B."/>
            <person name="Kuo A."/>
            <person name="Liang C."/>
            <person name="Lipzen A."/>
            <person name="Lutzoni F."/>
            <person name="Magnuson J."/>
            <person name="Mondo S."/>
            <person name="Nolan M."/>
            <person name="Ohm R."/>
            <person name="Pangilinan J."/>
            <person name="Park H.-J."/>
            <person name="Ramirez L."/>
            <person name="Alfaro M."/>
            <person name="Sun H."/>
            <person name="Tritt A."/>
            <person name="Yoshinaga Y."/>
            <person name="Zwiers L.-H."/>
            <person name="Turgeon B."/>
            <person name="Goodwin S."/>
            <person name="Spatafora J."/>
            <person name="Crous P."/>
            <person name="Grigoriev I."/>
        </authorList>
    </citation>
    <scope>NUCLEOTIDE SEQUENCE</scope>
    <source>
        <strain evidence="1">CBS 690.94</strain>
    </source>
</reference>
<keyword evidence="2" id="KW-1185">Reference proteome</keyword>
<evidence type="ECO:0000313" key="1">
    <source>
        <dbReference type="EMBL" id="KAF2446987.1"/>
    </source>
</evidence>
<dbReference type="OrthoDB" id="3741621at2759"/>
<accession>A0A9P4PN09</accession>
<organism evidence="1 2">
    <name type="scientific">Karstenula rhodostoma CBS 690.94</name>
    <dbReference type="NCBI Taxonomy" id="1392251"/>
    <lineage>
        <taxon>Eukaryota</taxon>
        <taxon>Fungi</taxon>
        <taxon>Dikarya</taxon>
        <taxon>Ascomycota</taxon>
        <taxon>Pezizomycotina</taxon>
        <taxon>Dothideomycetes</taxon>
        <taxon>Pleosporomycetidae</taxon>
        <taxon>Pleosporales</taxon>
        <taxon>Massarineae</taxon>
        <taxon>Didymosphaeriaceae</taxon>
        <taxon>Karstenula</taxon>
    </lineage>
</organism>
<gene>
    <name evidence="1" type="ORF">P171DRAFT_242888</name>
</gene>
<dbReference type="EMBL" id="MU001497">
    <property type="protein sequence ID" value="KAF2446987.1"/>
    <property type="molecule type" value="Genomic_DNA"/>
</dbReference>
<sequence length="251" mass="29247">MPGTSNGAWSRLTGAIVQLQTSIHAYKSYRDNSSQYKLLELRTNEYPTQHNGSSFIPPTEQATASPATRAGLDNLEAQLASFERQLKQRGQWRLPPHFNPDPFLLVDLSDLEDAIQHLTIAVDSPRFPQPAQSLRSAFSTQRWEWDFQWSEWYYQDPKSGNHVYLTEWERVDESDDWHMVEQGHRSVEEGLVALGSWEDWRWDEEWGEWYLPLDMEDEAVVKRAIYVGAWRRSEEGNWVYAAQRATAPEED</sequence>
<comment type="caution">
    <text evidence="1">The sequence shown here is derived from an EMBL/GenBank/DDBJ whole genome shotgun (WGS) entry which is preliminary data.</text>
</comment>
<proteinExistence type="predicted"/>
<protein>
    <submittedName>
        <fullName evidence="1">Uncharacterized protein</fullName>
    </submittedName>
</protein>
<dbReference type="Proteomes" id="UP000799764">
    <property type="component" value="Unassembled WGS sequence"/>
</dbReference>
<name>A0A9P4PN09_9PLEO</name>
<evidence type="ECO:0000313" key="2">
    <source>
        <dbReference type="Proteomes" id="UP000799764"/>
    </source>
</evidence>